<dbReference type="Proteomes" id="UP000765509">
    <property type="component" value="Unassembled WGS sequence"/>
</dbReference>
<protein>
    <submittedName>
        <fullName evidence="2">Uncharacterized protein</fullName>
    </submittedName>
</protein>
<evidence type="ECO:0000313" key="3">
    <source>
        <dbReference type="Proteomes" id="UP000765509"/>
    </source>
</evidence>
<accession>A0A9Q3C3S7</accession>
<reference evidence="2" key="1">
    <citation type="submission" date="2021-03" db="EMBL/GenBank/DDBJ databases">
        <title>Draft genome sequence of rust myrtle Austropuccinia psidii MF-1, a brazilian biotype.</title>
        <authorList>
            <person name="Quecine M.C."/>
            <person name="Pachon D.M.R."/>
            <person name="Bonatelli M.L."/>
            <person name="Correr F.H."/>
            <person name="Franceschini L.M."/>
            <person name="Leite T.F."/>
            <person name="Margarido G.R.A."/>
            <person name="Almeida C.A."/>
            <person name="Ferrarezi J.A."/>
            <person name="Labate C.A."/>
        </authorList>
    </citation>
    <scope>NUCLEOTIDE SEQUENCE</scope>
    <source>
        <strain evidence="2">MF-1</strain>
    </source>
</reference>
<evidence type="ECO:0000313" key="2">
    <source>
        <dbReference type="EMBL" id="MBW0475772.1"/>
    </source>
</evidence>
<name>A0A9Q3C3S7_9BASI</name>
<organism evidence="2 3">
    <name type="scientific">Austropuccinia psidii MF-1</name>
    <dbReference type="NCBI Taxonomy" id="1389203"/>
    <lineage>
        <taxon>Eukaryota</taxon>
        <taxon>Fungi</taxon>
        <taxon>Dikarya</taxon>
        <taxon>Basidiomycota</taxon>
        <taxon>Pucciniomycotina</taxon>
        <taxon>Pucciniomycetes</taxon>
        <taxon>Pucciniales</taxon>
        <taxon>Sphaerophragmiaceae</taxon>
        <taxon>Austropuccinia</taxon>
    </lineage>
</organism>
<gene>
    <name evidence="2" type="ORF">O181_015487</name>
</gene>
<proteinExistence type="predicted"/>
<keyword evidence="3" id="KW-1185">Reference proteome</keyword>
<sequence length="182" mass="21267">MDAEKEEARPGPDLESLPQERHVWRIPEFPPITKGLNHFQVEAMEIYWYQYRKWYRAAKEEEWEICPSLWQGAMNSYLKINSWLKNQILLSIDQKEGLERTPALDKEGPVSSTSSKPALEVLKEDPKGHQKKKRGPQTNQGKGKRKANQHRPYPQRYRIPKLEPSAVDSVLNMARNLMEFIA</sequence>
<comment type="caution">
    <text evidence="2">The sequence shown here is derived from an EMBL/GenBank/DDBJ whole genome shotgun (WGS) entry which is preliminary data.</text>
</comment>
<dbReference type="AlphaFoldDB" id="A0A9Q3C3S7"/>
<dbReference type="EMBL" id="AVOT02004229">
    <property type="protein sequence ID" value="MBW0475772.1"/>
    <property type="molecule type" value="Genomic_DNA"/>
</dbReference>
<feature type="region of interest" description="Disordered" evidence="1">
    <location>
        <begin position="100"/>
        <end position="159"/>
    </location>
</feature>
<evidence type="ECO:0000256" key="1">
    <source>
        <dbReference type="SAM" id="MobiDB-lite"/>
    </source>
</evidence>